<keyword evidence="2" id="KW-1185">Reference proteome</keyword>
<accession>A0AA88V8Z8</accession>
<feature type="non-terminal residue" evidence="1">
    <location>
        <position position="86"/>
    </location>
</feature>
<reference evidence="1" key="1">
    <citation type="submission" date="2022-12" db="EMBL/GenBank/DDBJ databases">
        <title>Draft genome assemblies for two species of Escallonia (Escalloniales).</title>
        <authorList>
            <person name="Chanderbali A."/>
            <person name="Dervinis C."/>
            <person name="Anghel I."/>
            <person name="Soltis D."/>
            <person name="Soltis P."/>
            <person name="Zapata F."/>
        </authorList>
    </citation>
    <scope>NUCLEOTIDE SEQUENCE</scope>
    <source>
        <strain evidence="1">UCBG64.0493</strain>
        <tissue evidence="1">Leaf</tissue>
    </source>
</reference>
<evidence type="ECO:0000313" key="1">
    <source>
        <dbReference type="EMBL" id="KAK3004242.1"/>
    </source>
</evidence>
<comment type="caution">
    <text evidence="1">The sequence shown here is derived from an EMBL/GenBank/DDBJ whole genome shotgun (WGS) entry which is preliminary data.</text>
</comment>
<organism evidence="1 2">
    <name type="scientific">Escallonia herrerae</name>
    <dbReference type="NCBI Taxonomy" id="1293975"/>
    <lineage>
        <taxon>Eukaryota</taxon>
        <taxon>Viridiplantae</taxon>
        <taxon>Streptophyta</taxon>
        <taxon>Embryophyta</taxon>
        <taxon>Tracheophyta</taxon>
        <taxon>Spermatophyta</taxon>
        <taxon>Magnoliopsida</taxon>
        <taxon>eudicotyledons</taxon>
        <taxon>Gunneridae</taxon>
        <taxon>Pentapetalae</taxon>
        <taxon>asterids</taxon>
        <taxon>campanulids</taxon>
        <taxon>Escalloniales</taxon>
        <taxon>Escalloniaceae</taxon>
        <taxon>Escallonia</taxon>
    </lineage>
</organism>
<dbReference type="AlphaFoldDB" id="A0AA88V8Z8"/>
<name>A0AA88V8Z8_9ASTE</name>
<sequence length="86" mass="9217">VKQGKGTTVGACGCVIVSIDSVIVQMVVTSDNLEIPLQRVHISPSRSLSSSHHPSDQNYVEGCIGINVRSSLLGELPRGVYDQLDR</sequence>
<dbReference type="EMBL" id="JAVXUP010002286">
    <property type="protein sequence ID" value="KAK3004242.1"/>
    <property type="molecule type" value="Genomic_DNA"/>
</dbReference>
<proteinExistence type="predicted"/>
<dbReference type="Proteomes" id="UP001188597">
    <property type="component" value="Unassembled WGS sequence"/>
</dbReference>
<gene>
    <name evidence="1" type="ORF">RJ639_018165</name>
</gene>
<protein>
    <submittedName>
        <fullName evidence="1">Uncharacterized protein</fullName>
    </submittedName>
</protein>
<evidence type="ECO:0000313" key="2">
    <source>
        <dbReference type="Proteomes" id="UP001188597"/>
    </source>
</evidence>